<dbReference type="OrthoDB" id="9806149at2"/>
<evidence type="ECO:0000313" key="6">
    <source>
        <dbReference type="Proteomes" id="UP000282125"/>
    </source>
</evidence>
<dbReference type="InterPro" id="IPR003439">
    <property type="entry name" value="ABC_transporter-like_ATP-bd"/>
</dbReference>
<dbReference type="InterPro" id="IPR027417">
    <property type="entry name" value="P-loop_NTPase"/>
</dbReference>
<dbReference type="Proteomes" id="UP000282125">
    <property type="component" value="Unassembled WGS sequence"/>
</dbReference>
<keyword evidence="1" id="KW-0813">Transport</keyword>
<keyword evidence="2" id="KW-0547">Nucleotide-binding</keyword>
<dbReference type="AlphaFoldDB" id="A0A3P3D5C5"/>
<dbReference type="InterPro" id="IPR051120">
    <property type="entry name" value="ABC_AA/LPS_Transport"/>
</dbReference>
<evidence type="ECO:0000259" key="4">
    <source>
        <dbReference type="PROSITE" id="PS50893"/>
    </source>
</evidence>
<dbReference type="Gene3D" id="3.40.50.300">
    <property type="entry name" value="P-loop containing nucleotide triphosphate hydrolases"/>
    <property type="match status" value="1"/>
</dbReference>
<dbReference type="InterPro" id="IPR003593">
    <property type="entry name" value="AAA+_ATPase"/>
</dbReference>
<organism evidence="5 6">
    <name type="scientific">Falsigemmobacter faecalis</name>
    <dbReference type="NCBI Taxonomy" id="2488730"/>
    <lineage>
        <taxon>Bacteria</taxon>
        <taxon>Pseudomonadati</taxon>
        <taxon>Pseudomonadota</taxon>
        <taxon>Alphaproteobacteria</taxon>
        <taxon>Rhodobacterales</taxon>
        <taxon>Paracoccaceae</taxon>
        <taxon>Falsigemmobacter</taxon>
    </lineage>
</organism>
<proteinExistence type="predicted"/>
<sequence>MSADPVLRLQGLRKSFGGLVAVNDVSFDVMRGEIFGLIGPNGSGKTTTMNLISGAFRPDQGQILLEGQDIAGQPAHLIARRGIARTFQLLRLIEDMSVLENVMVGLAFRPRQPWDATLRRRAAEFLELVGLGGLGGAAVSELTYIDQKRLELARAMALEPKVLLLDEWLAGLNATELHTGIAMIRQIRSLGTTIIMVEHVMSAIHSLCDRCVVMNAGTRIAMGTPAAVLSDPLVVEAYLGEPVHA</sequence>
<evidence type="ECO:0000313" key="5">
    <source>
        <dbReference type="EMBL" id="RRH69341.1"/>
    </source>
</evidence>
<dbReference type="PANTHER" id="PTHR45772:SF9">
    <property type="entry name" value="CONSERVED COMPONENT OF ABC TRANSPORTER FOR NATURAL AMINO ACIDS"/>
    <property type="match status" value="1"/>
</dbReference>
<gene>
    <name evidence="5" type="ORF">EG244_18520</name>
</gene>
<dbReference type="PROSITE" id="PS50893">
    <property type="entry name" value="ABC_TRANSPORTER_2"/>
    <property type="match status" value="1"/>
</dbReference>
<protein>
    <submittedName>
        <fullName evidence="5">ABC transporter ATP-binding protein</fullName>
    </submittedName>
</protein>
<dbReference type="GO" id="GO:0005886">
    <property type="term" value="C:plasma membrane"/>
    <property type="evidence" value="ECO:0007669"/>
    <property type="project" value="TreeGrafter"/>
</dbReference>
<dbReference type="SMART" id="SM00382">
    <property type="entry name" value="AAA"/>
    <property type="match status" value="1"/>
</dbReference>
<dbReference type="GO" id="GO:0016887">
    <property type="term" value="F:ATP hydrolysis activity"/>
    <property type="evidence" value="ECO:0007669"/>
    <property type="project" value="InterPro"/>
</dbReference>
<keyword evidence="3 5" id="KW-0067">ATP-binding</keyword>
<dbReference type="SUPFAM" id="SSF52540">
    <property type="entry name" value="P-loop containing nucleoside triphosphate hydrolases"/>
    <property type="match status" value="1"/>
</dbReference>
<feature type="domain" description="ABC transporter" evidence="4">
    <location>
        <begin position="7"/>
        <end position="241"/>
    </location>
</feature>
<dbReference type="EMBL" id="RRAZ01000045">
    <property type="protein sequence ID" value="RRH69341.1"/>
    <property type="molecule type" value="Genomic_DNA"/>
</dbReference>
<dbReference type="CDD" id="cd03219">
    <property type="entry name" value="ABC_Mj1267_LivG_branched"/>
    <property type="match status" value="1"/>
</dbReference>
<keyword evidence="6" id="KW-1185">Reference proteome</keyword>
<accession>A0A3P3D5C5</accession>
<dbReference type="Pfam" id="PF00005">
    <property type="entry name" value="ABC_tran"/>
    <property type="match status" value="1"/>
</dbReference>
<dbReference type="InterPro" id="IPR032823">
    <property type="entry name" value="BCA_ABC_TP_C"/>
</dbReference>
<reference evidence="5 6" key="1">
    <citation type="submission" date="2018-11" db="EMBL/GenBank/DDBJ databases">
        <title>Gemmobacter sp. nov., YIM 102744-1 draft genome.</title>
        <authorList>
            <person name="Li G."/>
            <person name="Jiang Y."/>
        </authorList>
    </citation>
    <scope>NUCLEOTIDE SEQUENCE [LARGE SCALE GENOMIC DNA]</scope>
    <source>
        <strain evidence="5 6">YIM 102744-1</strain>
    </source>
</reference>
<evidence type="ECO:0000256" key="2">
    <source>
        <dbReference type="ARBA" id="ARBA00022741"/>
    </source>
</evidence>
<comment type="caution">
    <text evidence="5">The sequence shown here is derived from an EMBL/GenBank/DDBJ whole genome shotgun (WGS) entry which is preliminary data.</text>
</comment>
<name>A0A3P3D5C5_9RHOB</name>
<dbReference type="GO" id="GO:0005524">
    <property type="term" value="F:ATP binding"/>
    <property type="evidence" value="ECO:0007669"/>
    <property type="project" value="UniProtKB-KW"/>
</dbReference>
<dbReference type="PANTHER" id="PTHR45772">
    <property type="entry name" value="CONSERVED COMPONENT OF ABC TRANSPORTER FOR NATURAL AMINO ACIDS-RELATED"/>
    <property type="match status" value="1"/>
</dbReference>
<dbReference type="Pfam" id="PF12399">
    <property type="entry name" value="BCA_ABC_TP_C"/>
    <property type="match status" value="1"/>
</dbReference>
<evidence type="ECO:0000256" key="3">
    <source>
        <dbReference type="ARBA" id="ARBA00022840"/>
    </source>
</evidence>
<evidence type="ECO:0000256" key="1">
    <source>
        <dbReference type="ARBA" id="ARBA00022448"/>
    </source>
</evidence>
<dbReference type="RefSeq" id="WP_124966655.1">
    <property type="nucleotide sequence ID" value="NZ_RRAZ01000045.1"/>
</dbReference>